<name>A0AAD9N2C6_9ANNE</name>
<evidence type="ECO:0000256" key="2">
    <source>
        <dbReference type="ARBA" id="ARBA00076566"/>
    </source>
</evidence>
<dbReference type="Gene3D" id="3.80.10.10">
    <property type="entry name" value="Ribonuclease Inhibitor"/>
    <property type="match status" value="1"/>
</dbReference>
<proteinExistence type="inferred from homology"/>
<dbReference type="EMBL" id="JAODUP010000264">
    <property type="protein sequence ID" value="KAK2154582.1"/>
    <property type="molecule type" value="Genomic_DNA"/>
</dbReference>
<dbReference type="AlphaFoldDB" id="A0AAD9N2C6"/>
<comment type="similarity">
    <text evidence="1">Belongs to the ATP synthase subunit s family.</text>
</comment>
<evidence type="ECO:0000313" key="3">
    <source>
        <dbReference type="EMBL" id="KAK2154582.1"/>
    </source>
</evidence>
<evidence type="ECO:0000313" key="4">
    <source>
        <dbReference type="Proteomes" id="UP001208570"/>
    </source>
</evidence>
<gene>
    <name evidence="3" type="ORF">LSH36_264g01028</name>
</gene>
<reference evidence="3" key="1">
    <citation type="journal article" date="2023" name="Mol. Biol. Evol.">
        <title>Third-Generation Sequencing Reveals the Adaptive Role of the Epigenome in Three Deep-Sea Polychaetes.</title>
        <authorList>
            <person name="Perez M."/>
            <person name="Aroh O."/>
            <person name="Sun Y."/>
            <person name="Lan Y."/>
            <person name="Juniper S.K."/>
            <person name="Young C.R."/>
            <person name="Angers B."/>
            <person name="Qian P.Y."/>
        </authorList>
    </citation>
    <scope>NUCLEOTIDE SEQUENCE</scope>
    <source>
        <strain evidence="3">P08H-3</strain>
    </source>
</reference>
<dbReference type="Proteomes" id="UP001208570">
    <property type="component" value="Unassembled WGS sequence"/>
</dbReference>
<organism evidence="3 4">
    <name type="scientific">Paralvinella palmiformis</name>
    <dbReference type="NCBI Taxonomy" id="53620"/>
    <lineage>
        <taxon>Eukaryota</taxon>
        <taxon>Metazoa</taxon>
        <taxon>Spiralia</taxon>
        <taxon>Lophotrochozoa</taxon>
        <taxon>Annelida</taxon>
        <taxon>Polychaeta</taxon>
        <taxon>Sedentaria</taxon>
        <taxon>Canalipalpata</taxon>
        <taxon>Terebellida</taxon>
        <taxon>Terebelliformia</taxon>
        <taxon>Alvinellidae</taxon>
        <taxon>Paralvinella</taxon>
    </lineage>
</organism>
<comment type="caution">
    <text evidence="3">The sequence shown here is derived from an EMBL/GenBank/DDBJ whole genome shotgun (WGS) entry which is preliminary data.</text>
</comment>
<keyword evidence="4" id="KW-1185">Reference proteome</keyword>
<dbReference type="InterPro" id="IPR032675">
    <property type="entry name" value="LRR_dom_sf"/>
</dbReference>
<dbReference type="SUPFAM" id="SSF52047">
    <property type="entry name" value="RNI-like"/>
    <property type="match status" value="1"/>
</dbReference>
<dbReference type="FunFam" id="3.80.10.10:FF:000168">
    <property type="entry name" value="Distal membrane arm assembly complex 2"/>
    <property type="match status" value="1"/>
</dbReference>
<accession>A0AAD9N2C6</accession>
<protein>
    <recommendedName>
        <fullName evidence="2">ATP synthase subunit s-like protein</fullName>
    </recommendedName>
</protein>
<evidence type="ECO:0000256" key="1">
    <source>
        <dbReference type="ARBA" id="ARBA00006901"/>
    </source>
</evidence>
<sequence length="251" mass="28991">MYRFVRYLVQQNSVLNWPETASIEPRITICLMHNNTATWWNPEREQFLGCDLAIAHFIIARGGAVRFCDIDHWFECEEYGKVPNTVPNIYHDGYKLEAIDASNTNIMYCSFDNIEPVPTLKYLNLSNCKYIDDWCLDRLSSYRQSVEFLDLSGCPRITERGLATLHKMSKLKRLRIENMPKVCDTPLIGLMLEESLPGCIVDGVDYDTNLNEGVDQQPEAAESFENYEKKLLSAIQSEMTGRYFPTSNIRF</sequence>